<dbReference type="CDD" id="cd13137">
    <property type="entry name" value="MATE_NorM_like"/>
    <property type="match status" value="1"/>
</dbReference>
<feature type="transmembrane region" description="Helical" evidence="10">
    <location>
        <begin position="96"/>
        <end position="118"/>
    </location>
</feature>
<feature type="transmembrane region" description="Helical" evidence="10">
    <location>
        <begin position="356"/>
        <end position="376"/>
    </location>
</feature>
<dbReference type="GO" id="GO:0015297">
    <property type="term" value="F:antiporter activity"/>
    <property type="evidence" value="ECO:0007669"/>
    <property type="project" value="UniProtKB-KW"/>
</dbReference>
<name>A0A1T4Q056_9SPIR</name>
<evidence type="ECO:0000256" key="2">
    <source>
        <dbReference type="ARBA" id="ARBA00022448"/>
    </source>
</evidence>
<evidence type="ECO:0000256" key="1">
    <source>
        <dbReference type="ARBA" id="ARBA00004651"/>
    </source>
</evidence>
<evidence type="ECO:0000313" key="11">
    <source>
        <dbReference type="EMBL" id="SJZ97144.1"/>
    </source>
</evidence>
<evidence type="ECO:0000256" key="9">
    <source>
        <dbReference type="ARBA" id="ARBA00031636"/>
    </source>
</evidence>
<dbReference type="GO" id="GO:0005886">
    <property type="term" value="C:plasma membrane"/>
    <property type="evidence" value="ECO:0007669"/>
    <property type="project" value="UniProtKB-SubCell"/>
</dbReference>
<accession>A0A1T4Q056</accession>
<dbReference type="InterPro" id="IPR048279">
    <property type="entry name" value="MdtK-like"/>
</dbReference>
<dbReference type="AlphaFoldDB" id="A0A1T4Q056"/>
<dbReference type="PANTHER" id="PTHR43298:SF2">
    <property type="entry name" value="FMN_FAD EXPORTER YEEO-RELATED"/>
    <property type="match status" value="1"/>
</dbReference>
<dbReference type="STRING" id="225004.SAMN02745152_01801"/>
<reference evidence="11 12" key="1">
    <citation type="submission" date="2017-02" db="EMBL/GenBank/DDBJ databases">
        <authorList>
            <person name="Peterson S.W."/>
        </authorList>
    </citation>
    <scope>NUCLEOTIDE SEQUENCE [LARGE SCALE GENOMIC DNA]</scope>
    <source>
        <strain evidence="11 12">ATCC BAA-909</strain>
    </source>
</reference>
<comment type="subcellular location">
    <subcellularLocation>
        <location evidence="1">Cell membrane</location>
        <topology evidence="1">Multi-pass membrane protein</topology>
    </subcellularLocation>
</comment>
<dbReference type="PIRSF" id="PIRSF006603">
    <property type="entry name" value="DinF"/>
    <property type="match status" value="1"/>
</dbReference>
<feature type="transmembrane region" description="Helical" evidence="10">
    <location>
        <begin position="20"/>
        <end position="42"/>
    </location>
</feature>
<dbReference type="InterPro" id="IPR002528">
    <property type="entry name" value="MATE_fam"/>
</dbReference>
<dbReference type="Pfam" id="PF01554">
    <property type="entry name" value="MatE"/>
    <property type="match status" value="2"/>
</dbReference>
<dbReference type="OrthoDB" id="62420at2"/>
<keyword evidence="12" id="KW-1185">Reference proteome</keyword>
<dbReference type="GO" id="GO:0042910">
    <property type="term" value="F:xenobiotic transmembrane transporter activity"/>
    <property type="evidence" value="ECO:0007669"/>
    <property type="project" value="InterPro"/>
</dbReference>
<organism evidence="11 12">
    <name type="scientific">Treponema berlinense</name>
    <dbReference type="NCBI Taxonomy" id="225004"/>
    <lineage>
        <taxon>Bacteria</taxon>
        <taxon>Pseudomonadati</taxon>
        <taxon>Spirochaetota</taxon>
        <taxon>Spirochaetia</taxon>
        <taxon>Spirochaetales</taxon>
        <taxon>Treponemataceae</taxon>
        <taxon>Treponema</taxon>
    </lineage>
</organism>
<evidence type="ECO:0000256" key="8">
    <source>
        <dbReference type="ARBA" id="ARBA00023136"/>
    </source>
</evidence>
<keyword evidence="5 10" id="KW-0812">Transmembrane</keyword>
<evidence type="ECO:0000256" key="10">
    <source>
        <dbReference type="SAM" id="Phobius"/>
    </source>
</evidence>
<dbReference type="Proteomes" id="UP000190395">
    <property type="component" value="Unassembled WGS sequence"/>
</dbReference>
<evidence type="ECO:0000313" key="12">
    <source>
        <dbReference type="Proteomes" id="UP000190395"/>
    </source>
</evidence>
<gene>
    <name evidence="11" type="ORF">SAMN02745152_01801</name>
</gene>
<keyword evidence="3" id="KW-0050">Antiport</keyword>
<keyword evidence="8 10" id="KW-0472">Membrane</keyword>
<feature type="transmembrane region" description="Helical" evidence="10">
    <location>
        <begin position="397"/>
        <end position="418"/>
    </location>
</feature>
<evidence type="ECO:0000256" key="3">
    <source>
        <dbReference type="ARBA" id="ARBA00022449"/>
    </source>
</evidence>
<keyword evidence="4" id="KW-1003">Cell membrane</keyword>
<feature type="transmembrane region" description="Helical" evidence="10">
    <location>
        <begin position="261"/>
        <end position="279"/>
    </location>
</feature>
<keyword evidence="2" id="KW-0813">Transport</keyword>
<dbReference type="NCBIfam" id="TIGR00797">
    <property type="entry name" value="matE"/>
    <property type="match status" value="1"/>
</dbReference>
<dbReference type="PANTHER" id="PTHR43298">
    <property type="entry name" value="MULTIDRUG RESISTANCE PROTEIN NORM-RELATED"/>
    <property type="match status" value="1"/>
</dbReference>
<dbReference type="EMBL" id="FUXC01000011">
    <property type="protein sequence ID" value="SJZ97144.1"/>
    <property type="molecule type" value="Genomic_DNA"/>
</dbReference>
<dbReference type="RefSeq" id="WP_078931532.1">
    <property type="nucleotide sequence ID" value="NZ_FUXC01000011.1"/>
</dbReference>
<feature type="transmembrane region" description="Helical" evidence="10">
    <location>
        <begin position="196"/>
        <end position="216"/>
    </location>
</feature>
<keyword evidence="7" id="KW-0406">Ion transport</keyword>
<sequence length="459" mass="50147">MQTPAKPVNQLFSKNFLNRLIWPLVAEQFLAMTIGACDTVMVSSVGEAGVSGVSLIDQLGQLVIQLFAAFATGGAVVASQYLGHKEQKKAQASAKQLLNLCVIAGVFFIAICLPLRRIILNGIFGALDPQVMDNALTYFVWILFSFPLLGIYNSCAALCRAMGNSKISLKVSLVMNLTNIAGNAILIYGAKIGVAGAGISTLVSRGIAAVVMLCILSQKKWPLFLEKIWKPQFYFTLMGRILKIAVPSGIENSVFHIGKTLVYSFMSTFGITVIAANAITNTVASFSNIPGNAIGLASVTIVGQCIGAGEKEQAKSYGRKIMLLSYGGMFVTAIVVFGLAPFVTKIFNLTPQAQNLAVLVIRACMVANIFFWPMSFTMPNILRGAGDAKYTMIISNISMWLFRVLGSFLISKWILRIYPGNTQFAFFGIWIGMFLDWIFRGIMFYVRFCGKKWLEKKVI</sequence>
<feature type="transmembrane region" description="Helical" evidence="10">
    <location>
        <begin position="171"/>
        <end position="190"/>
    </location>
</feature>
<protein>
    <recommendedName>
        <fullName evidence="9">Multidrug-efflux transporter</fullName>
    </recommendedName>
</protein>
<evidence type="ECO:0000256" key="4">
    <source>
        <dbReference type="ARBA" id="ARBA00022475"/>
    </source>
</evidence>
<evidence type="ECO:0000256" key="6">
    <source>
        <dbReference type="ARBA" id="ARBA00022989"/>
    </source>
</evidence>
<evidence type="ECO:0000256" key="5">
    <source>
        <dbReference type="ARBA" id="ARBA00022692"/>
    </source>
</evidence>
<proteinExistence type="predicted"/>
<feature type="transmembrane region" description="Helical" evidence="10">
    <location>
        <begin position="424"/>
        <end position="446"/>
    </location>
</feature>
<feature type="transmembrane region" description="Helical" evidence="10">
    <location>
        <begin position="62"/>
        <end position="84"/>
    </location>
</feature>
<dbReference type="GO" id="GO:0006811">
    <property type="term" value="P:monoatomic ion transport"/>
    <property type="evidence" value="ECO:0007669"/>
    <property type="project" value="UniProtKB-KW"/>
</dbReference>
<dbReference type="GeneID" id="303368029"/>
<feature type="transmembrane region" description="Helical" evidence="10">
    <location>
        <begin position="138"/>
        <end position="159"/>
    </location>
</feature>
<feature type="transmembrane region" description="Helical" evidence="10">
    <location>
        <begin position="321"/>
        <end position="344"/>
    </location>
</feature>
<keyword evidence="6 10" id="KW-1133">Transmembrane helix</keyword>
<evidence type="ECO:0000256" key="7">
    <source>
        <dbReference type="ARBA" id="ARBA00023065"/>
    </source>
</evidence>
<dbReference type="InterPro" id="IPR050222">
    <property type="entry name" value="MATE_MdtK"/>
</dbReference>